<feature type="domain" description="Myb-like" evidence="6">
    <location>
        <begin position="69"/>
        <end position="121"/>
    </location>
</feature>
<dbReference type="GO" id="GO:0003677">
    <property type="term" value="F:DNA binding"/>
    <property type="evidence" value="ECO:0007669"/>
    <property type="project" value="UniProtKB-KW"/>
</dbReference>
<reference evidence="8" key="1">
    <citation type="submission" date="2018-02" db="EMBL/GenBank/DDBJ databases">
        <authorList>
            <person name="Cohen D.B."/>
            <person name="Kent A.D."/>
        </authorList>
    </citation>
    <scope>NUCLEOTIDE SEQUENCE</scope>
</reference>
<dbReference type="GO" id="GO:0009723">
    <property type="term" value="P:response to ethylene"/>
    <property type="evidence" value="ECO:0007669"/>
    <property type="project" value="TreeGrafter"/>
</dbReference>
<evidence type="ECO:0000313" key="8">
    <source>
        <dbReference type="EMBL" id="SPD17405.1"/>
    </source>
</evidence>
<dbReference type="EMBL" id="OIVN01004445">
    <property type="protein sequence ID" value="SPD17405.1"/>
    <property type="molecule type" value="Genomic_DNA"/>
</dbReference>
<sequence>METCNNNNGIAPGVKIFGAIFPNNVLVGDPIPMKKSASMGNLSSQNFINNDNEVAAAGYVSDGIGKATHKRKKVKRWTEEEHKLFLIGLNKLGKGDWIGISRQFVTTRTPTQICSHAQKFFLKQAEITKKQRRTSSVFDLSLNEDEIPAPKDSLVSNTKKSDAEKSLQASSSSQALALVNVNENLPQTGNLSMEIPSLAQIRPPEYGAPNYHPLPFTVGIPGSTLFIPMGIPVIFHPSSIPSALPSPQIRLSLPALGANLSSSLRHLEPLN</sequence>
<evidence type="ECO:0000256" key="5">
    <source>
        <dbReference type="ARBA" id="ARBA00023242"/>
    </source>
</evidence>
<dbReference type="AlphaFoldDB" id="A0A2N9HZA0"/>
<keyword evidence="4" id="KW-0804">Transcription</keyword>
<dbReference type="GO" id="GO:0006355">
    <property type="term" value="P:regulation of DNA-templated transcription"/>
    <property type="evidence" value="ECO:0007669"/>
    <property type="project" value="UniProtKB-ARBA"/>
</dbReference>
<keyword evidence="2" id="KW-0805">Transcription regulation</keyword>
<evidence type="ECO:0000256" key="3">
    <source>
        <dbReference type="ARBA" id="ARBA00023125"/>
    </source>
</evidence>
<dbReference type="Gene3D" id="1.10.10.60">
    <property type="entry name" value="Homeodomain-like"/>
    <property type="match status" value="1"/>
</dbReference>
<name>A0A2N9HZA0_FAGSY</name>
<dbReference type="NCBIfam" id="TIGR01557">
    <property type="entry name" value="myb_SHAQKYF"/>
    <property type="match status" value="1"/>
</dbReference>
<dbReference type="FunFam" id="1.10.10.60:FF:000009">
    <property type="entry name" value="transcription factor MYB1R1"/>
    <property type="match status" value="1"/>
</dbReference>
<dbReference type="GO" id="GO:0009739">
    <property type="term" value="P:response to gibberellin"/>
    <property type="evidence" value="ECO:0007669"/>
    <property type="project" value="TreeGrafter"/>
</dbReference>
<dbReference type="SUPFAM" id="SSF46689">
    <property type="entry name" value="Homeodomain-like"/>
    <property type="match status" value="1"/>
</dbReference>
<evidence type="ECO:0000256" key="4">
    <source>
        <dbReference type="ARBA" id="ARBA00023163"/>
    </source>
</evidence>
<dbReference type="PANTHER" id="PTHR44191">
    <property type="entry name" value="TRANSCRIPTION FACTOR KUA1"/>
    <property type="match status" value="1"/>
</dbReference>
<evidence type="ECO:0000259" key="6">
    <source>
        <dbReference type="PROSITE" id="PS50090"/>
    </source>
</evidence>
<dbReference type="PROSITE" id="PS51294">
    <property type="entry name" value="HTH_MYB"/>
    <property type="match status" value="1"/>
</dbReference>
<evidence type="ECO:0000256" key="1">
    <source>
        <dbReference type="ARBA" id="ARBA00004123"/>
    </source>
</evidence>
<organism evidence="8">
    <name type="scientific">Fagus sylvatica</name>
    <name type="common">Beechnut</name>
    <dbReference type="NCBI Taxonomy" id="28930"/>
    <lineage>
        <taxon>Eukaryota</taxon>
        <taxon>Viridiplantae</taxon>
        <taxon>Streptophyta</taxon>
        <taxon>Embryophyta</taxon>
        <taxon>Tracheophyta</taxon>
        <taxon>Spermatophyta</taxon>
        <taxon>Magnoliopsida</taxon>
        <taxon>eudicotyledons</taxon>
        <taxon>Gunneridae</taxon>
        <taxon>Pentapetalae</taxon>
        <taxon>rosids</taxon>
        <taxon>fabids</taxon>
        <taxon>Fagales</taxon>
        <taxon>Fagaceae</taxon>
        <taxon>Fagus</taxon>
    </lineage>
</organism>
<accession>A0A2N9HZA0</accession>
<dbReference type="PANTHER" id="PTHR44191:SF45">
    <property type="entry name" value="TRANSCRIPTION FACTOR MYB1R1-LIKE"/>
    <property type="match status" value="1"/>
</dbReference>
<proteinExistence type="predicted"/>
<gene>
    <name evidence="8" type="ORF">FSB_LOCUS45287</name>
</gene>
<dbReference type="PROSITE" id="PS50090">
    <property type="entry name" value="MYB_LIKE"/>
    <property type="match status" value="1"/>
</dbReference>
<evidence type="ECO:0000259" key="7">
    <source>
        <dbReference type="PROSITE" id="PS51294"/>
    </source>
</evidence>
<dbReference type="InterPro" id="IPR001005">
    <property type="entry name" value="SANT/Myb"/>
</dbReference>
<dbReference type="CDD" id="cd00167">
    <property type="entry name" value="SANT"/>
    <property type="match status" value="1"/>
</dbReference>
<protein>
    <submittedName>
        <fullName evidence="8">Uncharacterized protein</fullName>
    </submittedName>
</protein>
<keyword evidence="3" id="KW-0238">DNA-binding</keyword>
<dbReference type="SMART" id="SM00717">
    <property type="entry name" value="SANT"/>
    <property type="match status" value="1"/>
</dbReference>
<dbReference type="Pfam" id="PF00249">
    <property type="entry name" value="Myb_DNA-binding"/>
    <property type="match status" value="1"/>
</dbReference>
<dbReference type="InterPro" id="IPR009057">
    <property type="entry name" value="Homeodomain-like_sf"/>
</dbReference>
<dbReference type="InterPro" id="IPR017930">
    <property type="entry name" value="Myb_dom"/>
</dbReference>
<comment type="subcellular location">
    <subcellularLocation>
        <location evidence="1">Nucleus</location>
    </subcellularLocation>
</comment>
<dbReference type="GO" id="GO:0005634">
    <property type="term" value="C:nucleus"/>
    <property type="evidence" value="ECO:0007669"/>
    <property type="project" value="UniProtKB-SubCell"/>
</dbReference>
<keyword evidence="5" id="KW-0539">Nucleus</keyword>
<dbReference type="InterPro" id="IPR052245">
    <property type="entry name" value="Plant_Stress_Dev_TF"/>
</dbReference>
<evidence type="ECO:0000256" key="2">
    <source>
        <dbReference type="ARBA" id="ARBA00023015"/>
    </source>
</evidence>
<feature type="domain" description="HTH myb-type" evidence="7">
    <location>
        <begin position="69"/>
        <end position="125"/>
    </location>
</feature>
<dbReference type="InterPro" id="IPR006447">
    <property type="entry name" value="Myb_dom_plants"/>
</dbReference>